<dbReference type="Proteomes" id="UP000635316">
    <property type="component" value="Unassembled WGS sequence"/>
</dbReference>
<proteinExistence type="predicted"/>
<name>A0ABS1EAQ2_9BURK</name>
<reference evidence="1 2" key="1">
    <citation type="submission" date="2020-12" db="EMBL/GenBank/DDBJ databases">
        <authorList>
            <person name="Lu T."/>
            <person name="Wang Q."/>
            <person name="Han X."/>
        </authorList>
    </citation>
    <scope>NUCLEOTIDE SEQUENCE [LARGE SCALE GENOMIC DNA]</scope>
    <source>
        <strain evidence="1 2">WQ 585</strain>
    </source>
</reference>
<evidence type="ECO:0000313" key="1">
    <source>
        <dbReference type="EMBL" id="MBK1780609.1"/>
    </source>
</evidence>
<gene>
    <name evidence="1" type="ORF">JHL22_05205</name>
</gene>
<organism evidence="1 2">
    <name type="scientific">Advenella mandrilli</name>
    <dbReference type="NCBI Taxonomy" id="2800330"/>
    <lineage>
        <taxon>Bacteria</taxon>
        <taxon>Pseudomonadati</taxon>
        <taxon>Pseudomonadota</taxon>
        <taxon>Betaproteobacteria</taxon>
        <taxon>Burkholderiales</taxon>
        <taxon>Alcaligenaceae</taxon>
    </lineage>
</organism>
<sequence length="67" mass="7612">MKTKPQKLTSTREYHAPKSIALERTFELYGDQRMSLSESPVRTTAGQLTAAMMREAAVKIKAKKDRQ</sequence>
<keyword evidence="2" id="KW-1185">Reference proteome</keyword>
<dbReference type="RefSeq" id="WP_200234656.1">
    <property type="nucleotide sequence ID" value="NZ_JAENGP010000004.1"/>
</dbReference>
<accession>A0ABS1EAQ2</accession>
<evidence type="ECO:0000313" key="2">
    <source>
        <dbReference type="Proteomes" id="UP000635316"/>
    </source>
</evidence>
<dbReference type="EMBL" id="JAENGP010000004">
    <property type="protein sequence ID" value="MBK1780609.1"/>
    <property type="molecule type" value="Genomic_DNA"/>
</dbReference>
<comment type="caution">
    <text evidence="1">The sequence shown here is derived from an EMBL/GenBank/DDBJ whole genome shotgun (WGS) entry which is preliminary data.</text>
</comment>
<protein>
    <submittedName>
        <fullName evidence="1">Uncharacterized protein</fullName>
    </submittedName>
</protein>